<evidence type="ECO:0000313" key="5">
    <source>
        <dbReference type="EMBL" id="QNO19355.1"/>
    </source>
</evidence>
<dbReference type="FunFam" id="2.40.50.100:FF:000003">
    <property type="entry name" value="Acetyl-CoA carboxylase biotin carboxyl carrier protein"/>
    <property type="match status" value="1"/>
</dbReference>
<dbReference type="InterPro" id="IPR011053">
    <property type="entry name" value="Single_hybrid_motif"/>
</dbReference>
<dbReference type="SUPFAM" id="SSF51230">
    <property type="entry name" value="Single hybrid motif"/>
    <property type="match status" value="1"/>
</dbReference>
<dbReference type="InterPro" id="IPR001249">
    <property type="entry name" value="AcCoA_biotinCC"/>
</dbReference>
<keyword evidence="2 3" id="KW-0092">Biotin</keyword>
<dbReference type="PANTHER" id="PTHR45266">
    <property type="entry name" value="OXALOACETATE DECARBOXYLASE ALPHA CHAIN"/>
    <property type="match status" value="1"/>
</dbReference>
<dbReference type="AlphaFoldDB" id="A0A7G9WKZ3"/>
<dbReference type="InterPro" id="IPR050709">
    <property type="entry name" value="Biotin_Carboxyl_Carrier/Decarb"/>
</dbReference>
<proteinExistence type="predicted"/>
<dbReference type="UniPathway" id="UPA00094"/>
<evidence type="ECO:0000256" key="1">
    <source>
        <dbReference type="ARBA" id="ARBA00017562"/>
    </source>
</evidence>
<dbReference type="NCBIfam" id="TIGR00531">
    <property type="entry name" value="BCCP"/>
    <property type="match status" value="1"/>
</dbReference>
<comment type="pathway">
    <text evidence="3">Lipid metabolism; fatty acid biosynthesis.</text>
</comment>
<evidence type="ECO:0000313" key="6">
    <source>
        <dbReference type="Proteomes" id="UP000516046"/>
    </source>
</evidence>
<keyword evidence="3" id="KW-0443">Lipid metabolism</keyword>
<dbReference type="GO" id="GO:0009317">
    <property type="term" value="C:acetyl-CoA carboxylase complex"/>
    <property type="evidence" value="ECO:0007669"/>
    <property type="project" value="InterPro"/>
</dbReference>
<dbReference type="PROSITE" id="PS50968">
    <property type="entry name" value="BIOTINYL_LIPOYL"/>
    <property type="match status" value="1"/>
</dbReference>
<dbReference type="RefSeq" id="WP_212508420.1">
    <property type="nucleotide sequence ID" value="NZ_CP060696.1"/>
</dbReference>
<evidence type="ECO:0000259" key="4">
    <source>
        <dbReference type="PROSITE" id="PS50968"/>
    </source>
</evidence>
<dbReference type="KEGG" id="caml:H6X83_07095"/>
<evidence type="ECO:0000256" key="2">
    <source>
        <dbReference type="ARBA" id="ARBA00023267"/>
    </source>
</evidence>
<dbReference type="PANTHER" id="PTHR45266:SF3">
    <property type="entry name" value="OXALOACETATE DECARBOXYLASE ALPHA CHAIN"/>
    <property type="match status" value="1"/>
</dbReference>
<evidence type="ECO:0000256" key="3">
    <source>
        <dbReference type="RuleBase" id="RU364072"/>
    </source>
</evidence>
<accession>A0A7G9WKZ3</accession>
<comment type="function">
    <text evidence="3">This protein is a component of the acetyl coenzyme A carboxylase complex; first, biotin carboxylase catalyzes the carboxylation of the carrier protein and then the transcarboxylase transfers the carboxyl group to form malonyl-CoA.</text>
</comment>
<organism evidence="5 6">
    <name type="scientific">Caproicibacterium amylolyticum</name>
    <dbReference type="NCBI Taxonomy" id="2766537"/>
    <lineage>
        <taxon>Bacteria</taxon>
        <taxon>Bacillati</taxon>
        <taxon>Bacillota</taxon>
        <taxon>Clostridia</taxon>
        <taxon>Eubacteriales</taxon>
        <taxon>Oscillospiraceae</taxon>
        <taxon>Caproicibacterium</taxon>
    </lineage>
</organism>
<dbReference type="PRINTS" id="PR01071">
    <property type="entry name" value="ACOABIOTINCC"/>
</dbReference>
<keyword evidence="6" id="KW-1185">Reference proteome</keyword>
<name>A0A7G9WKZ3_9FIRM</name>
<dbReference type="Pfam" id="PF00364">
    <property type="entry name" value="Biotin_lipoyl"/>
    <property type="match status" value="1"/>
</dbReference>
<dbReference type="InterPro" id="IPR000089">
    <property type="entry name" value="Biotin_lipoyl"/>
</dbReference>
<dbReference type="EMBL" id="CP060696">
    <property type="protein sequence ID" value="QNO19355.1"/>
    <property type="molecule type" value="Genomic_DNA"/>
</dbReference>
<feature type="domain" description="Lipoyl-binding" evidence="4">
    <location>
        <begin position="73"/>
        <end position="149"/>
    </location>
</feature>
<reference evidence="5 6" key="1">
    <citation type="submission" date="2020-08" db="EMBL/GenBank/DDBJ databases">
        <authorList>
            <person name="Ren C."/>
            <person name="Gu Y."/>
            <person name="Xu Y."/>
        </authorList>
    </citation>
    <scope>NUCLEOTIDE SEQUENCE [LARGE SCALE GENOMIC DNA]</scope>
    <source>
        <strain evidence="5 6">LBM18003</strain>
    </source>
</reference>
<dbReference type="Proteomes" id="UP000516046">
    <property type="component" value="Chromosome"/>
</dbReference>
<keyword evidence="3" id="KW-0276">Fatty acid metabolism</keyword>
<gene>
    <name evidence="5" type="primary">accB</name>
    <name evidence="5" type="ORF">H6X83_07095</name>
</gene>
<dbReference type="GO" id="GO:0003989">
    <property type="term" value="F:acetyl-CoA carboxylase activity"/>
    <property type="evidence" value="ECO:0007669"/>
    <property type="project" value="InterPro"/>
</dbReference>
<sequence length="149" mass="15650">MDLQAVKELAQLLEEKGLTSIEVEQDGQRICLKKEAVAPAPIASVAASIPAAAPVSAVSAAPESSGVVNFNDVTEVKSPMVGTVYVAPSPGADPFVQVGDKVKKGQVLCVIEAMKLMNEFTAPQSGEIVDICVEDGQLVEYGQCLFKIF</sequence>
<dbReference type="Gene3D" id="2.40.50.100">
    <property type="match status" value="1"/>
</dbReference>
<dbReference type="CDD" id="cd06850">
    <property type="entry name" value="biotinyl_domain"/>
    <property type="match status" value="1"/>
</dbReference>
<protein>
    <recommendedName>
        <fullName evidence="1 3">Biotin carboxyl carrier protein of acetyl-CoA carboxylase</fullName>
    </recommendedName>
</protein>
<keyword evidence="3" id="KW-0275">Fatty acid biosynthesis</keyword>
<keyword evidence="3" id="KW-0444">Lipid biosynthesis</keyword>
<dbReference type="GO" id="GO:0006633">
    <property type="term" value="P:fatty acid biosynthetic process"/>
    <property type="evidence" value="ECO:0007669"/>
    <property type="project" value="UniProtKB-UniPathway"/>
</dbReference>